<organism evidence="2 3">
    <name type="scientific">Asticcacaulis taihuensis</name>
    <dbReference type="NCBI Taxonomy" id="260084"/>
    <lineage>
        <taxon>Bacteria</taxon>
        <taxon>Pseudomonadati</taxon>
        <taxon>Pseudomonadota</taxon>
        <taxon>Alphaproteobacteria</taxon>
        <taxon>Caulobacterales</taxon>
        <taxon>Caulobacteraceae</taxon>
        <taxon>Asticcacaulis</taxon>
    </lineage>
</organism>
<evidence type="ECO:0000313" key="2">
    <source>
        <dbReference type="EMBL" id="SCW48929.1"/>
    </source>
</evidence>
<dbReference type="OrthoDB" id="9803686at2"/>
<gene>
    <name evidence="2" type="ORF">SAMN02927928_1573</name>
</gene>
<sequence length="168" mass="18268">MFMQKIITATLASAALLAAVPALAQEAKPAPMVIYDDELKNDWQNWSWGVTLQMSVPAGQVKPIKVEGTPWSALDLHHSAISTKGYTKLTFYINGGTDGGQQLMVKVKAPGGVAIESNYAIAPKVKTWEVAEVPLKDIGADDKMIEDIFIQGGADAYKPYYITKIQLE</sequence>
<dbReference type="Gene3D" id="2.60.120.430">
    <property type="entry name" value="Galactose-binding lectin"/>
    <property type="match status" value="1"/>
</dbReference>
<dbReference type="EMBL" id="FMTS01000001">
    <property type="protein sequence ID" value="SCW48929.1"/>
    <property type="molecule type" value="Genomic_DNA"/>
</dbReference>
<dbReference type="STRING" id="260084.SAMN02927928_1573"/>
<protein>
    <recommendedName>
        <fullName evidence="4">Carbohydrate binding domain (Family 11)</fullName>
    </recommendedName>
</protein>
<proteinExistence type="predicted"/>
<evidence type="ECO:0008006" key="4">
    <source>
        <dbReference type="Google" id="ProtNLM"/>
    </source>
</evidence>
<accession>A0A1G4QY81</accession>
<keyword evidence="1" id="KW-0732">Signal</keyword>
<reference evidence="3" key="1">
    <citation type="submission" date="2016-10" db="EMBL/GenBank/DDBJ databases">
        <authorList>
            <person name="Varghese N."/>
            <person name="Submissions S."/>
        </authorList>
    </citation>
    <scope>NUCLEOTIDE SEQUENCE [LARGE SCALE GENOMIC DNA]</scope>
    <source>
        <strain evidence="3">CGMCC 1.3431</strain>
    </source>
</reference>
<dbReference type="Proteomes" id="UP000199150">
    <property type="component" value="Unassembled WGS sequence"/>
</dbReference>
<dbReference type="RefSeq" id="WP_090645782.1">
    <property type="nucleotide sequence ID" value="NZ_CBCRYE010000001.1"/>
</dbReference>
<keyword evidence="3" id="KW-1185">Reference proteome</keyword>
<feature type="signal peptide" evidence="1">
    <location>
        <begin position="1"/>
        <end position="24"/>
    </location>
</feature>
<dbReference type="AlphaFoldDB" id="A0A1G4QY81"/>
<feature type="chain" id="PRO_5011471509" description="Carbohydrate binding domain (Family 11)" evidence="1">
    <location>
        <begin position="25"/>
        <end position="168"/>
    </location>
</feature>
<evidence type="ECO:0000256" key="1">
    <source>
        <dbReference type="SAM" id="SignalP"/>
    </source>
</evidence>
<name>A0A1G4QY81_9CAUL</name>
<evidence type="ECO:0000313" key="3">
    <source>
        <dbReference type="Proteomes" id="UP000199150"/>
    </source>
</evidence>